<reference evidence="3" key="1">
    <citation type="submission" date="2020-02" db="EMBL/GenBank/DDBJ databases">
        <title>Flavobacterium sp. genome.</title>
        <authorList>
            <person name="Jung H.S."/>
            <person name="Baek J.H."/>
            <person name="Jeon C.O."/>
        </authorList>
    </citation>
    <scope>NUCLEOTIDE SEQUENCE</scope>
    <source>
        <strain evidence="3">SE-s28</strain>
    </source>
</reference>
<dbReference type="EMBL" id="JAAMPU010000103">
    <property type="protein sequence ID" value="NMH27953.1"/>
    <property type="molecule type" value="Genomic_DNA"/>
</dbReference>
<protein>
    <submittedName>
        <fullName evidence="3">DUF4328 domain-containing protein</fullName>
    </submittedName>
</protein>
<proteinExistence type="predicted"/>
<organism evidence="3 4">
    <name type="scientific">Flavobacterium silvaticum</name>
    <dbReference type="NCBI Taxonomy" id="1852020"/>
    <lineage>
        <taxon>Bacteria</taxon>
        <taxon>Pseudomonadati</taxon>
        <taxon>Bacteroidota</taxon>
        <taxon>Flavobacteriia</taxon>
        <taxon>Flavobacteriales</taxon>
        <taxon>Flavobacteriaceae</taxon>
        <taxon>Flavobacterium</taxon>
    </lineage>
</organism>
<keyword evidence="4" id="KW-1185">Reference proteome</keyword>
<accession>A0A972FT21</accession>
<keyword evidence="1" id="KW-1133">Transmembrane helix</keyword>
<dbReference type="InterPro" id="IPR025565">
    <property type="entry name" value="DUF4328"/>
</dbReference>
<evidence type="ECO:0000313" key="4">
    <source>
        <dbReference type="Proteomes" id="UP000712080"/>
    </source>
</evidence>
<dbReference type="Pfam" id="PF14219">
    <property type="entry name" value="DUF4328"/>
    <property type="match status" value="1"/>
</dbReference>
<dbReference type="AlphaFoldDB" id="A0A972FT21"/>
<evidence type="ECO:0000313" key="3">
    <source>
        <dbReference type="EMBL" id="NMH27953.1"/>
    </source>
</evidence>
<dbReference type="Proteomes" id="UP000712080">
    <property type="component" value="Unassembled WGS sequence"/>
</dbReference>
<dbReference type="RefSeq" id="WP_169527059.1">
    <property type="nucleotide sequence ID" value="NZ_JAAMPU010000103.1"/>
</dbReference>
<feature type="transmembrane region" description="Helical" evidence="1">
    <location>
        <begin position="12"/>
        <end position="33"/>
    </location>
</feature>
<sequence length="238" mass="27801">MEIRPNTERARIAIIMVWIVLTVQMASLVSAYFQYRLLINLQDSNYVSPDELSMNDLRERLIAVVFLILYLVSGITFIRWFRRAYFNLGQRVTVLEYSDGWAAGSWFVPVLNFFRPFQMMREMYQETIDIFLNNKQLKEVKLSTAFLGWWWFFWILNTILSQVANRTALSANTVEEFIFSTKADMISDIFMIPLSILAVKVISDYSEAEELLLHLDQEDARQEFITETIAISDSSGQP</sequence>
<keyword evidence="1" id="KW-0812">Transmembrane</keyword>
<name>A0A972FT21_9FLAO</name>
<gene>
    <name evidence="3" type="ORF">G6047_07910</name>
</gene>
<comment type="caution">
    <text evidence="3">The sequence shown here is derived from an EMBL/GenBank/DDBJ whole genome shotgun (WGS) entry which is preliminary data.</text>
</comment>
<feature type="transmembrane region" description="Helical" evidence="1">
    <location>
        <begin position="142"/>
        <end position="160"/>
    </location>
</feature>
<feature type="transmembrane region" description="Helical" evidence="1">
    <location>
        <begin position="61"/>
        <end position="81"/>
    </location>
</feature>
<keyword evidence="1" id="KW-0472">Membrane</keyword>
<feature type="domain" description="DUF4328" evidence="2">
    <location>
        <begin position="46"/>
        <end position="205"/>
    </location>
</feature>
<evidence type="ECO:0000259" key="2">
    <source>
        <dbReference type="Pfam" id="PF14219"/>
    </source>
</evidence>
<evidence type="ECO:0000256" key="1">
    <source>
        <dbReference type="SAM" id="Phobius"/>
    </source>
</evidence>